<dbReference type="Proteomes" id="UP000474957">
    <property type="component" value="Unassembled WGS sequence"/>
</dbReference>
<dbReference type="Pfam" id="PF16976">
    <property type="entry name" value="RcpC"/>
    <property type="match status" value="1"/>
</dbReference>
<evidence type="ECO:0000313" key="2">
    <source>
        <dbReference type="EMBL" id="MSU88388.1"/>
    </source>
</evidence>
<gene>
    <name evidence="2" type="primary">cpaB</name>
    <name evidence="2" type="ORF">GE300_02000</name>
</gene>
<name>A0A6L5YVW7_9RHOB</name>
<keyword evidence="3" id="KW-1185">Reference proteome</keyword>
<protein>
    <submittedName>
        <fullName evidence="2">Flp pilus assembly protein CpaB</fullName>
    </submittedName>
</protein>
<organism evidence="2 3">
    <name type="scientific">Halovulum marinum</name>
    <dbReference type="NCBI Taxonomy" id="2662447"/>
    <lineage>
        <taxon>Bacteria</taxon>
        <taxon>Pseudomonadati</taxon>
        <taxon>Pseudomonadota</taxon>
        <taxon>Alphaproteobacteria</taxon>
        <taxon>Rhodobacterales</taxon>
        <taxon>Paracoccaceae</taxon>
        <taxon>Halovulum</taxon>
    </lineage>
</organism>
<sequence length="280" mass="30871">MRIVFALVFLVGIGIAGFAVYMAMEQFRALQYENSVLRAKASKVVDTTPVLLATRELRYGQELREGDAVEVRFPNDAVPETAFTSLEALFGNEDTEPRQIVRTMEPGEIIMATKVTRFGQDAGVSSRLNKGMRAYTINVNVSTGVSGFLQPGDRVDIYWSGTQGGQAVTKLLLEDIDLIAIDQIADQDTRRPTVARTITLEVPPITVATLAQAQASGKLSLSLRGSEEEEILGPLQVTQRDLLGIQEVEVEKQRKCFNRIRRGLQITTLEVPCPDEEATQ</sequence>
<dbReference type="SMART" id="SM00858">
    <property type="entry name" value="SAF"/>
    <property type="match status" value="1"/>
</dbReference>
<dbReference type="InterPro" id="IPR013974">
    <property type="entry name" value="SAF"/>
</dbReference>
<dbReference type="RefSeq" id="WP_154444404.1">
    <property type="nucleotide sequence ID" value="NZ_WIND01000001.1"/>
</dbReference>
<proteinExistence type="predicted"/>
<dbReference type="AlphaFoldDB" id="A0A6L5YVW7"/>
<dbReference type="InterPro" id="IPR031571">
    <property type="entry name" value="RcpC_dom"/>
</dbReference>
<reference evidence="2 3" key="1">
    <citation type="submission" date="2019-10" db="EMBL/GenBank/DDBJ databases">
        <title>Cognatihalovulum marinum gen. nov. sp. nov., a new member of the family Rhodobacteraceae isolated from deep seawater of the Northwest Indian Ocean.</title>
        <authorList>
            <person name="Ruan C."/>
            <person name="Wang J."/>
            <person name="Zheng X."/>
            <person name="Song L."/>
            <person name="Zhu Y."/>
            <person name="Huang Y."/>
            <person name="Lu Z."/>
            <person name="Du W."/>
            <person name="Huang L."/>
            <person name="Dai X."/>
        </authorList>
    </citation>
    <scope>NUCLEOTIDE SEQUENCE [LARGE SCALE GENOMIC DNA]</scope>
    <source>
        <strain evidence="2 3">2CG4</strain>
    </source>
</reference>
<evidence type="ECO:0000313" key="3">
    <source>
        <dbReference type="Proteomes" id="UP000474957"/>
    </source>
</evidence>
<dbReference type="EMBL" id="WIND01000001">
    <property type="protein sequence ID" value="MSU88388.1"/>
    <property type="molecule type" value="Genomic_DNA"/>
</dbReference>
<dbReference type="CDD" id="cd11614">
    <property type="entry name" value="SAF_CpaB_FlgA_like"/>
    <property type="match status" value="1"/>
</dbReference>
<accession>A0A6L5YVW7</accession>
<feature type="domain" description="SAF" evidence="1">
    <location>
        <begin position="48"/>
        <end position="116"/>
    </location>
</feature>
<evidence type="ECO:0000259" key="1">
    <source>
        <dbReference type="SMART" id="SM00858"/>
    </source>
</evidence>
<comment type="caution">
    <text evidence="2">The sequence shown here is derived from an EMBL/GenBank/DDBJ whole genome shotgun (WGS) entry which is preliminary data.</text>
</comment>
<dbReference type="NCBIfam" id="TIGR03177">
    <property type="entry name" value="pilus_cpaB"/>
    <property type="match status" value="1"/>
</dbReference>
<dbReference type="InterPro" id="IPR017592">
    <property type="entry name" value="Pilus_assmbl_Flp-typ_CpaB"/>
</dbReference>